<gene>
    <name evidence="1" type="ORF">Ae201684_006252</name>
</gene>
<reference evidence="1 2" key="1">
    <citation type="submission" date="2019-07" db="EMBL/GenBank/DDBJ databases">
        <title>Genomics analysis of Aphanomyces spp. identifies a new class of oomycete effector associated with host adaptation.</title>
        <authorList>
            <person name="Gaulin E."/>
        </authorList>
    </citation>
    <scope>NUCLEOTIDE SEQUENCE [LARGE SCALE GENOMIC DNA]</scope>
    <source>
        <strain evidence="1 2">ATCC 201684</strain>
    </source>
</reference>
<evidence type="ECO:0000313" key="2">
    <source>
        <dbReference type="Proteomes" id="UP000481153"/>
    </source>
</evidence>
<proteinExistence type="predicted"/>
<dbReference type="Proteomes" id="UP000481153">
    <property type="component" value="Unassembled WGS sequence"/>
</dbReference>
<dbReference type="AlphaFoldDB" id="A0A6G0XC63"/>
<name>A0A6G0XC63_9STRA</name>
<sequence>MQDAHHQSEALCMYKSGKCGEKRAWKNGKQLKLCEAHRIEQNAIKMRSDKSLSLRRKMIREEKKKLDRLRRAEERKKMYWDASSSSSSSDEQMQWNGPFVDISDEIVTATCLETLERLGTQVLMPLYEEHPELSQAQKVTMLKFALMEMHKKMMHQIQSMEQAGCLFHRDASGSSPSRIS</sequence>
<organism evidence="1 2">
    <name type="scientific">Aphanomyces euteiches</name>
    <dbReference type="NCBI Taxonomy" id="100861"/>
    <lineage>
        <taxon>Eukaryota</taxon>
        <taxon>Sar</taxon>
        <taxon>Stramenopiles</taxon>
        <taxon>Oomycota</taxon>
        <taxon>Saprolegniomycetes</taxon>
        <taxon>Saprolegniales</taxon>
        <taxon>Verrucalvaceae</taxon>
        <taxon>Aphanomyces</taxon>
    </lineage>
</organism>
<evidence type="ECO:0000313" key="1">
    <source>
        <dbReference type="EMBL" id="KAF0737758.1"/>
    </source>
</evidence>
<protein>
    <submittedName>
        <fullName evidence="1">Uncharacterized protein</fullName>
    </submittedName>
</protein>
<comment type="caution">
    <text evidence="1">The sequence shown here is derived from an EMBL/GenBank/DDBJ whole genome shotgun (WGS) entry which is preliminary data.</text>
</comment>
<dbReference type="VEuPathDB" id="FungiDB:AeMF1_019749"/>
<dbReference type="EMBL" id="VJMJ01000081">
    <property type="protein sequence ID" value="KAF0737758.1"/>
    <property type="molecule type" value="Genomic_DNA"/>
</dbReference>
<keyword evidence="2" id="KW-1185">Reference proteome</keyword>
<accession>A0A6G0XC63</accession>